<dbReference type="InterPro" id="IPR013806">
    <property type="entry name" value="Kringle-like"/>
</dbReference>
<dbReference type="AlphaFoldDB" id="A0A7R9A220"/>
<feature type="disulfide bond" evidence="3">
    <location>
        <begin position="91"/>
        <end position="114"/>
    </location>
</feature>
<dbReference type="PRINTS" id="PR00018">
    <property type="entry name" value="KRINGLE"/>
</dbReference>
<feature type="domain" description="Kringle" evidence="4">
    <location>
        <begin position="132"/>
        <end position="209"/>
    </location>
</feature>
<keyword evidence="1 3" id="KW-0420">Kringle</keyword>
<feature type="domain" description="Kringle" evidence="4">
    <location>
        <begin position="359"/>
        <end position="429"/>
    </location>
</feature>
<dbReference type="SUPFAM" id="SSF57440">
    <property type="entry name" value="Kringle-like"/>
    <property type="match status" value="5"/>
</dbReference>
<dbReference type="InterPro" id="IPR038178">
    <property type="entry name" value="Kringle_sf"/>
</dbReference>
<evidence type="ECO:0000313" key="5">
    <source>
        <dbReference type="EMBL" id="CAD7244773.1"/>
    </source>
</evidence>
<evidence type="ECO:0000256" key="2">
    <source>
        <dbReference type="ARBA" id="ARBA00023157"/>
    </source>
</evidence>
<dbReference type="PANTHER" id="PTHR24261">
    <property type="entry name" value="PLASMINOGEN-RELATED"/>
    <property type="match status" value="1"/>
</dbReference>
<proteinExistence type="predicted"/>
<dbReference type="EMBL" id="LR900225">
    <property type="protein sequence ID" value="CAD7244773.1"/>
    <property type="molecule type" value="Genomic_DNA"/>
</dbReference>
<accession>A0A7R9A220</accession>
<keyword evidence="6" id="KW-1185">Reference proteome</keyword>
<dbReference type="InterPro" id="IPR000001">
    <property type="entry name" value="Kringle"/>
</dbReference>
<dbReference type="SMART" id="SM00130">
    <property type="entry name" value="KR"/>
    <property type="match status" value="5"/>
</dbReference>
<dbReference type="Gene3D" id="2.40.20.10">
    <property type="entry name" value="Plasminogen Kringle 4"/>
    <property type="match status" value="5"/>
</dbReference>
<dbReference type="EMBL" id="CAJPEV010000708">
    <property type="protein sequence ID" value="CAG0887795.1"/>
    <property type="molecule type" value="Genomic_DNA"/>
</dbReference>
<feature type="disulfide bond" evidence="3">
    <location>
        <begin position="523"/>
        <end position="546"/>
    </location>
</feature>
<feature type="domain" description="Kringle" evidence="4">
    <location>
        <begin position="16"/>
        <end position="119"/>
    </location>
</feature>
<organism evidence="5">
    <name type="scientific">Darwinula stevensoni</name>
    <dbReference type="NCBI Taxonomy" id="69355"/>
    <lineage>
        <taxon>Eukaryota</taxon>
        <taxon>Metazoa</taxon>
        <taxon>Ecdysozoa</taxon>
        <taxon>Arthropoda</taxon>
        <taxon>Crustacea</taxon>
        <taxon>Oligostraca</taxon>
        <taxon>Ostracoda</taxon>
        <taxon>Podocopa</taxon>
        <taxon>Podocopida</taxon>
        <taxon>Darwinulocopina</taxon>
        <taxon>Darwinuloidea</taxon>
        <taxon>Darwinulidae</taxon>
        <taxon>Darwinula</taxon>
    </lineage>
</organism>
<dbReference type="InterPro" id="IPR050759">
    <property type="entry name" value="Serine_protease_kringle"/>
</dbReference>
<feature type="domain" description="Kringle" evidence="4">
    <location>
        <begin position="457"/>
        <end position="551"/>
    </location>
</feature>
<evidence type="ECO:0000259" key="4">
    <source>
        <dbReference type="PROSITE" id="PS50070"/>
    </source>
</evidence>
<dbReference type="PROSITE" id="PS00021">
    <property type="entry name" value="KRINGLE_1"/>
    <property type="match status" value="2"/>
</dbReference>
<protein>
    <recommendedName>
        <fullName evidence="4">Kringle domain-containing protein</fullName>
    </recommendedName>
</protein>
<dbReference type="Proteomes" id="UP000677054">
    <property type="component" value="Unassembled WGS sequence"/>
</dbReference>
<dbReference type="PANTHER" id="PTHR24261:SF7">
    <property type="entry name" value="KRINGLE DOMAIN-CONTAINING PROTEIN"/>
    <property type="match status" value="1"/>
</dbReference>
<evidence type="ECO:0000313" key="6">
    <source>
        <dbReference type="Proteomes" id="UP000677054"/>
    </source>
</evidence>
<keyword evidence="2 3" id="KW-1015">Disulfide bond</keyword>
<evidence type="ECO:0000256" key="3">
    <source>
        <dbReference type="PROSITE-ProRule" id="PRU00121"/>
    </source>
</evidence>
<gene>
    <name evidence="5" type="ORF">DSTB1V02_LOCUS4660</name>
</gene>
<dbReference type="Pfam" id="PF00051">
    <property type="entry name" value="Kringle"/>
    <property type="match status" value="5"/>
</dbReference>
<feature type="domain" description="Kringle" evidence="4">
    <location>
        <begin position="232"/>
        <end position="322"/>
    </location>
</feature>
<name>A0A7R9A220_9CRUS</name>
<reference evidence="5" key="1">
    <citation type="submission" date="2020-11" db="EMBL/GenBank/DDBJ databases">
        <authorList>
            <person name="Tran Van P."/>
        </authorList>
    </citation>
    <scope>NUCLEOTIDE SEQUENCE</scope>
</reference>
<dbReference type="OrthoDB" id="1915767at2759"/>
<comment type="caution">
    <text evidence="3">Lacks conserved residue(s) required for the propagation of feature annotation.</text>
</comment>
<dbReference type="CDD" id="cd00108">
    <property type="entry name" value="KR"/>
    <property type="match status" value="1"/>
</dbReference>
<dbReference type="InterPro" id="IPR018056">
    <property type="entry name" value="Kringle_CS"/>
</dbReference>
<sequence>MREKVQVYPEYRLTEKGREYIGRVNVTESGQNCLDWRDYPYGIPDDFNVTVEVKEFLESKSPFDPDRTPATNAAFEVHFLNLDSWSHQNFCRNPSGRDRPWCFVSDPAKQWEYCDIPMCTQTVPPECKLTQQGGEYVGTRNVTITGDPCVSWGVAFDEIDVFLPAIPDDDRVDLEHNFWRNPLAAVSPFCYYQEKSGYFLKGYCDIPFCNHQAEVVGAGGEGVYPECRLSEKGKEYVGSKNETETGKACLPWYFQLYDRRWDFISFTYKAFFVDGFFNEYSYNELNIPSHNHCRNPGLYRRRPWCFVSDVDTKWEYCDIPFCHDLGQSIQEPPRKNTSRSDSHSSFFLPGPPECKVSRKGGEYVGKRNVTISGFPCLPWFLTMEERTPHSFSDELDGRHTFCRNPFDFPNGPACIINQMDWEYCDVPFCQSDDEERCDVRVDGQCVSPLECKTDVIGMSYMGTKNVTRKGHKCQAWMSNTPNNKVPIVDSYTYEQQNLNPTESGDYYGTSSFPDEVHPHHNFCRNPFGDEEGPWCFRSDGPGRDYCDIPICT</sequence>
<evidence type="ECO:0000256" key="1">
    <source>
        <dbReference type="ARBA" id="ARBA00022572"/>
    </source>
</evidence>
<dbReference type="PROSITE" id="PS50070">
    <property type="entry name" value="KRINGLE_2"/>
    <property type="match status" value="5"/>
</dbReference>